<evidence type="ECO:0000256" key="1">
    <source>
        <dbReference type="SAM" id="SignalP"/>
    </source>
</evidence>
<feature type="chain" id="PRO_5046816689" description="Subtilisin" evidence="1">
    <location>
        <begin position="20"/>
        <end position="264"/>
    </location>
</feature>
<name>A0ABR1FVM4_AURAN</name>
<sequence>MLMGSPFRLLAALAWTCDASTLLVPAYWWAATDATGACTTADFYALAAAGAAAVAVVNPDNGPIDASDANFAAFAACAALLYGADPALDAAAFVAAAYDAGVDYVYVTDRPSRRPGTSCRRSGALVAAVSSGDDGDDDACGDSSSWSYGVSGKGCAKLLEDPSRCKKKSYDKVMGYEACPYGLCDAASDSDSWYANGKPKNSCTWISKSPDARCGKKDDAGVRATYACAATCGSGEDHSADSCLADFYDDIEASLCGGARRPGT</sequence>
<dbReference type="Proteomes" id="UP001363151">
    <property type="component" value="Unassembled WGS sequence"/>
</dbReference>
<proteinExistence type="predicted"/>
<evidence type="ECO:0000313" key="2">
    <source>
        <dbReference type="EMBL" id="KAK7239648.1"/>
    </source>
</evidence>
<gene>
    <name evidence="2" type="ORF">SO694_000283105</name>
</gene>
<feature type="signal peptide" evidence="1">
    <location>
        <begin position="1"/>
        <end position="19"/>
    </location>
</feature>
<comment type="caution">
    <text evidence="2">The sequence shown here is derived from an EMBL/GenBank/DDBJ whole genome shotgun (WGS) entry which is preliminary data.</text>
</comment>
<organism evidence="2 3">
    <name type="scientific">Aureococcus anophagefferens</name>
    <name type="common">Harmful bloom alga</name>
    <dbReference type="NCBI Taxonomy" id="44056"/>
    <lineage>
        <taxon>Eukaryota</taxon>
        <taxon>Sar</taxon>
        <taxon>Stramenopiles</taxon>
        <taxon>Ochrophyta</taxon>
        <taxon>Pelagophyceae</taxon>
        <taxon>Pelagomonadales</taxon>
        <taxon>Pelagomonadaceae</taxon>
        <taxon>Aureococcus</taxon>
    </lineage>
</organism>
<evidence type="ECO:0000313" key="3">
    <source>
        <dbReference type="Proteomes" id="UP001363151"/>
    </source>
</evidence>
<keyword evidence="3" id="KW-1185">Reference proteome</keyword>
<dbReference type="EMBL" id="JBBJCI010000223">
    <property type="protein sequence ID" value="KAK7239648.1"/>
    <property type="molecule type" value="Genomic_DNA"/>
</dbReference>
<reference evidence="2 3" key="1">
    <citation type="submission" date="2024-03" db="EMBL/GenBank/DDBJ databases">
        <title>Aureococcus anophagefferens CCMP1851 and Kratosvirus quantuckense: Draft genome of a second virus-susceptible host strain in the model system.</title>
        <authorList>
            <person name="Chase E."/>
            <person name="Truchon A.R."/>
            <person name="Schepens W."/>
            <person name="Wilhelm S.W."/>
        </authorList>
    </citation>
    <scope>NUCLEOTIDE SEQUENCE [LARGE SCALE GENOMIC DNA]</scope>
    <source>
        <strain evidence="2 3">CCMP1851</strain>
    </source>
</reference>
<accession>A0ABR1FVM4</accession>
<protein>
    <recommendedName>
        <fullName evidence="4">Subtilisin</fullName>
    </recommendedName>
</protein>
<evidence type="ECO:0008006" key="4">
    <source>
        <dbReference type="Google" id="ProtNLM"/>
    </source>
</evidence>
<keyword evidence="1" id="KW-0732">Signal</keyword>